<keyword evidence="2" id="KW-0238">DNA-binding</keyword>
<name>A0A2N9EGM8_FAGSY</name>
<dbReference type="EMBL" id="OIVN01000078">
    <property type="protein sequence ID" value="SPC73830.1"/>
    <property type="molecule type" value="Genomic_DNA"/>
</dbReference>
<dbReference type="Pfam" id="PF02365">
    <property type="entry name" value="NAM"/>
    <property type="match status" value="1"/>
</dbReference>
<sequence length="1014" mass="111710">MQMMEACKLQHITPESLLCVGSTKASSYSRVCVMSKLPENLPPGYRFSPKDKELIELFLKPKITGKYKEDGPIPEIGFYQHEPWDLPDFSPIPRKDQEWFFFTPQDLKHQNGTRKNRATEAGYWKSTGTDRKIKSGGIVNGMKKTLVFHKGRTPKGKGTCWVMHEYRTTLKEFDGTNPGQNAFVLCRLFKREDSETKSKPTLAPDDAEISPALEVQAETRQINNPLCDAEISDITMFDAECGNDNNKNNNDFVAENQPEVDEMIKALAMFVVPSQEERDLNPRSPQNLSPISPADSTPITDNSSQALWEQAEKHPSVQCSSAEKAPIGHDDNGSFAYAAKKQVADVPADKVEPGSNMSQELNGNYLSPLHSQMQAGLGSPCFSYPGTDDLNIGHWGVYHQNGTNEPSPNIPELLNTADKVEPGSNMSQEPNGNYLSPLHSQMQVGLGSPCFSYPADKVRKVEPSSNMSEQPNGNYLSPLHSQMQVGLGSPCFSYPGTDDLNIGHWGVYHQNGTNEPSPNIPELLNTTDKVEPGSYMSQEPNGNYLSPLHSQMQVGLVYHQNGTNEPSPNIPELLNTLDKVEPGSNMSQEPNGNYLSPLHSQMQAGLGSPCFSYPGTDDLNIGHWGVEPRLEYVTRAEWQLLVPITLADASRVRCKQELGSPCFSYPGTDDLNIGHWGVYHQNGTNEPSPNIPELLNTADKMQAGLGSPCFSYPGTDDLNISHWGVYHQNCMNEPSPNIPELLNTADKVEPGSNMSQEPNGNYLSPLHSLMQVGLGSPCFSYPGTDDLNIGHWGVYHQNGTNEPSPNIPNLLNTTNKVEPGSNMSQELAPYISLNDLDEWSRNNPSSQKNLAFDDGSCSGSDAKVADAPAPFVSAENVFRKTFSAFSDVWGAVKPKSTENSRKLTGKSQRKIRKMVYGKFFRKPFSKTCVLLPLKSRLSTQSLLSLFLALDFADLVTGLRGGLRDEASPIWGFATRLRRSGDRNRDPPPLATVTHLEPVSLSHPGDRTVADLEIP</sequence>
<dbReference type="Gene3D" id="2.170.150.80">
    <property type="entry name" value="NAC domain"/>
    <property type="match status" value="1"/>
</dbReference>
<dbReference type="InterPro" id="IPR036093">
    <property type="entry name" value="NAC_dom_sf"/>
</dbReference>
<dbReference type="GO" id="GO:0006355">
    <property type="term" value="P:regulation of DNA-templated transcription"/>
    <property type="evidence" value="ECO:0007669"/>
    <property type="project" value="InterPro"/>
</dbReference>
<dbReference type="PANTHER" id="PTHR31744:SF210">
    <property type="entry name" value="NAC DOMAIN-CONTAINING PROTEIN 86-LIKE"/>
    <property type="match status" value="1"/>
</dbReference>
<keyword evidence="3" id="KW-0804">Transcription</keyword>
<evidence type="ECO:0000313" key="7">
    <source>
        <dbReference type="EMBL" id="SPC73830.1"/>
    </source>
</evidence>
<protein>
    <recommendedName>
        <fullName evidence="6">NAC domain-containing protein</fullName>
    </recommendedName>
</protein>
<dbReference type="SUPFAM" id="SSF101941">
    <property type="entry name" value="NAC domain"/>
    <property type="match status" value="1"/>
</dbReference>
<accession>A0A2N9EGM8</accession>
<keyword evidence="4" id="KW-0539">Nucleus</keyword>
<dbReference type="InterPro" id="IPR003441">
    <property type="entry name" value="NAC-dom"/>
</dbReference>
<dbReference type="AlphaFoldDB" id="A0A2N9EGM8"/>
<evidence type="ECO:0000256" key="5">
    <source>
        <dbReference type="SAM" id="MobiDB-lite"/>
    </source>
</evidence>
<evidence type="ECO:0000256" key="3">
    <source>
        <dbReference type="ARBA" id="ARBA00023163"/>
    </source>
</evidence>
<gene>
    <name evidence="7" type="ORF">FSB_LOCUS1712</name>
</gene>
<dbReference type="PROSITE" id="PS51005">
    <property type="entry name" value="NAC"/>
    <property type="match status" value="1"/>
</dbReference>
<feature type="compositionally biased region" description="Polar residues" evidence="5">
    <location>
        <begin position="283"/>
        <end position="307"/>
    </location>
</feature>
<evidence type="ECO:0000256" key="1">
    <source>
        <dbReference type="ARBA" id="ARBA00023015"/>
    </source>
</evidence>
<organism evidence="7">
    <name type="scientific">Fagus sylvatica</name>
    <name type="common">Beechnut</name>
    <dbReference type="NCBI Taxonomy" id="28930"/>
    <lineage>
        <taxon>Eukaryota</taxon>
        <taxon>Viridiplantae</taxon>
        <taxon>Streptophyta</taxon>
        <taxon>Embryophyta</taxon>
        <taxon>Tracheophyta</taxon>
        <taxon>Spermatophyta</taxon>
        <taxon>Magnoliopsida</taxon>
        <taxon>eudicotyledons</taxon>
        <taxon>Gunneridae</taxon>
        <taxon>Pentapetalae</taxon>
        <taxon>rosids</taxon>
        <taxon>fabids</taxon>
        <taxon>Fagales</taxon>
        <taxon>Fagaceae</taxon>
        <taxon>Fagus</taxon>
    </lineage>
</organism>
<evidence type="ECO:0000259" key="6">
    <source>
        <dbReference type="PROSITE" id="PS51005"/>
    </source>
</evidence>
<keyword evidence="1" id="KW-0805">Transcription regulation</keyword>
<dbReference type="PANTHER" id="PTHR31744">
    <property type="entry name" value="PROTEIN CUP-SHAPED COTYLEDON 2-RELATED"/>
    <property type="match status" value="1"/>
</dbReference>
<feature type="region of interest" description="Disordered" evidence="5">
    <location>
        <begin position="275"/>
        <end position="333"/>
    </location>
</feature>
<reference evidence="7" key="1">
    <citation type="submission" date="2018-02" db="EMBL/GenBank/DDBJ databases">
        <authorList>
            <person name="Cohen D.B."/>
            <person name="Kent A.D."/>
        </authorList>
    </citation>
    <scope>NUCLEOTIDE SEQUENCE</scope>
</reference>
<evidence type="ECO:0000256" key="4">
    <source>
        <dbReference type="ARBA" id="ARBA00023242"/>
    </source>
</evidence>
<dbReference type="GO" id="GO:0003677">
    <property type="term" value="F:DNA binding"/>
    <property type="evidence" value="ECO:0007669"/>
    <property type="project" value="UniProtKB-KW"/>
</dbReference>
<feature type="domain" description="NAC" evidence="6">
    <location>
        <begin position="41"/>
        <end position="191"/>
    </location>
</feature>
<proteinExistence type="predicted"/>
<evidence type="ECO:0000256" key="2">
    <source>
        <dbReference type="ARBA" id="ARBA00023125"/>
    </source>
</evidence>